<dbReference type="AlphaFoldDB" id="C5TAT4"/>
<name>C5TAT4_ACIDE</name>
<comment type="caution">
    <text evidence="1">The sequence shown here is derived from an EMBL/GenBank/DDBJ whole genome shotgun (WGS) entry which is preliminary data.</text>
</comment>
<protein>
    <submittedName>
        <fullName evidence="1">Uncharacterized protein</fullName>
    </submittedName>
</protein>
<evidence type="ECO:0000313" key="2">
    <source>
        <dbReference type="Proteomes" id="UP000003856"/>
    </source>
</evidence>
<dbReference type="RefSeq" id="WP_005799747.1">
    <property type="nucleotide sequence ID" value="NZ_ACQT01000273.1"/>
</dbReference>
<dbReference type="PATRIC" id="fig|573060.9.peg.940"/>
<proteinExistence type="predicted"/>
<reference evidence="1 2" key="1">
    <citation type="submission" date="2009-05" db="EMBL/GenBank/DDBJ databases">
        <title>The draft genome of Acidovorax delafieldii 2AN.</title>
        <authorList>
            <consortium name="US DOE Joint Genome Institute (JGI-PGF)"/>
            <person name="Lucas S."/>
            <person name="Copeland A."/>
            <person name="Lapidus A."/>
            <person name="Glavina del Rio T."/>
            <person name="Tice H."/>
            <person name="Bruce D."/>
            <person name="Goodwin L."/>
            <person name="Pitluck S."/>
            <person name="Larimer F."/>
            <person name="Land M.L."/>
            <person name="Hauser L."/>
            <person name="Shelobolina E.S."/>
            <person name="Picardal F."/>
            <person name="Roden E."/>
            <person name="Emerson D."/>
        </authorList>
    </citation>
    <scope>NUCLEOTIDE SEQUENCE [LARGE SCALE GENOMIC DNA]</scope>
    <source>
        <strain evidence="1 2">2AN</strain>
    </source>
</reference>
<keyword evidence="2" id="KW-1185">Reference proteome</keyword>
<dbReference type="Proteomes" id="UP000003856">
    <property type="component" value="Unassembled WGS sequence"/>
</dbReference>
<evidence type="ECO:0000313" key="1">
    <source>
        <dbReference type="EMBL" id="EER58413.1"/>
    </source>
</evidence>
<gene>
    <name evidence="1" type="ORF">AcdelDRAFT_4014</name>
</gene>
<dbReference type="EMBL" id="ACQT01000273">
    <property type="protein sequence ID" value="EER58413.1"/>
    <property type="molecule type" value="Genomic_DNA"/>
</dbReference>
<sequence>MTKCETCGNEYDGSFEVTLGGTTHTFDSFECAIHAVAPRCAQCSVPIVGHGVQAGAQLATVLLQPLRRRSRCARAAGPCVSDGAAVAVPRGARSDKGGRTAPAMVCELS</sequence>
<accession>C5TAT4</accession>
<organism evidence="1 2">
    <name type="scientific">Acidovorax delafieldii 2AN</name>
    <dbReference type="NCBI Taxonomy" id="573060"/>
    <lineage>
        <taxon>Bacteria</taxon>
        <taxon>Pseudomonadati</taxon>
        <taxon>Pseudomonadota</taxon>
        <taxon>Betaproteobacteria</taxon>
        <taxon>Burkholderiales</taxon>
        <taxon>Comamonadaceae</taxon>
        <taxon>Acidovorax</taxon>
    </lineage>
</organism>